<evidence type="ECO:0000313" key="1">
    <source>
        <dbReference type="EMBL" id="KAK5635174.1"/>
    </source>
</evidence>
<name>A0AAN7V232_9PEZI</name>
<dbReference type="Proteomes" id="UP001305414">
    <property type="component" value="Unassembled WGS sequence"/>
</dbReference>
<dbReference type="AlphaFoldDB" id="A0AAN7V232"/>
<comment type="caution">
    <text evidence="1">The sequence shown here is derived from an EMBL/GenBank/DDBJ whole genome shotgun (WGS) entry which is preliminary data.</text>
</comment>
<sequence>MTPRHPDCISYNHTHDKRSCVTETGNSLRGEEGVGHEPVVLRSTRSLIQPHFAETISSVAAWFDGSLTPVVV</sequence>
<accession>A0AAN7V232</accession>
<dbReference type="EMBL" id="JAWHQM010000049">
    <property type="protein sequence ID" value="KAK5635174.1"/>
    <property type="molecule type" value="Genomic_DNA"/>
</dbReference>
<proteinExistence type="predicted"/>
<gene>
    <name evidence="1" type="ORF">RRF57_010886</name>
</gene>
<protein>
    <submittedName>
        <fullName evidence="1">Uncharacterized protein</fullName>
    </submittedName>
</protein>
<keyword evidence="2" id="KW-1185">Reference proteome</keyword>
<reference evidence="1 2" key="1">
    <citation type="submission" date="2023-10" db="EMBL/GenBank/DDBJ databases">
        <title>Draft genome sequence of Xylaria bambusicola isolate GMP-LS, the root and basal stem rot pathogen of sugarcane in Indonesia.</title>
        <authorList>
            <person name="Selvaraj P."/>
            <person name="Muralishankar V."/>
            <person name="Muruganantham S."/>
            <person name="Sp S."/>
            <person name="Haryani S."/>
            <person name="Lau K.J.X."/>
            <person name="Naqvi N.I."/>
        </authorList>
    </citation>
    <scope>NUCLEOTIDE SEQUENCE [LARGE SCALE GENOMIC DNA]</scope>
    <source>
        <strain evidence="1">GMP-LS</strain>
    </source>
</reference>
<organism evidence="1 2">
    <name type="scientific">Xylaria bambusicola</name>
    <dbReference type="NCBI Taxonomy" id="326684"/>
    <lineage>
        <taxon>Eukaryota</taxon>
        <taxon>Fungi</taxon>
        <taxon>Dikarya</taxon>
        <taxon>Ascomycota</taxon>
        <taxon>Pezizomycotina</taxon>
        <taxon>Sordariomycetes</taxon>
        <taxon>Xylariomycetidae</taxon>
        <taxon>Xylariales</taxon>
        <taxon>Xylariaceae</taxon>
        <taxon>Xylaria</taxon>
    </lineage>
</organism>
<evidence type="ECO:0000313" key="2">
    <source>
        <dbReference type="Proteomes" id="UP001305414"/>
    </source>
</evidence>